<sequence length="317" mass="35599">MEDNARADRRISFRVDGENAGKRLDVIIPRQAEGVSRSMAQNLLGDGRVRVNGQVEWKKNRKAEPDDLVELSVPAYEEAAVLPENIPLDIYYEDEDVIVVNKPRGMVVHPGAGNMTGTLVNALLFHCGDRLSDLNGPVRPGIVHRIDKDTSGLLMAAKTNEAHASLARQLAEHSTTRRYLALVRDNIREKEGTVDQPLGRDPKNRLRRAVNGENPKRAVTHFRVLERYGPVTLVECRLETGRTHQIRVHMAYIGHPLLGDPLYGPRKTRSGAEGQFLHAAVLGFRHPVTGQYLEFRADPPEPFLHELDLLRMKYGVR</sequence>
<dbReference type="InterPro" id="IPR006225">
    <property type="entry name" value="PsdUridine_synth_RluC/D"/>
</dbReference>
<evidence type="ECO:0000259" key="8">
    <source>
        <dbReference type="SMART" id="SM00363"/>
    </source>
</evidence>
<evidence type="ECO:0000256" key="6">
    <source>
        <dbReference type="PROSITE-ProRule" id="PRU00182"/>
    </source>
</evidence>
<dbReference type="CDD" id="cd02869">
    <property type="entry name" value="PseudoU_synth_RluA_like"/>
    <property type="match status" value="1"/>
</dbReference>
<evidence type="ECO:0000256" key="2">
    <source>
        <dbReference type="ARBA" id="ARBA00010876"/>
    </source>
</evidence>
<feature type="domain" description="RNA-binding S4" evidence="8">
    <location>
        <begin position="22"/>
        <end position="87"/>
    </location>
</feature>
<dbReference type="Gene3D" id="3.10.290.10">
    <property type="entry name" value="RNA-binding S4 domain"/>
    <property type="match status" value="1"/>
</dbReference>
<dbReference type="PANTHER" id="PTHR21600">
    <property type="entry name" value="MITOCHONDRIAL RNA PSEUDOURIDINE SYNTHASE"/>
    <property type="match status" value="1"/>
</dbReference>
<dbReference type="STRING" id="155865.SAMN05216515_10463"/>
<feature type="active site" evidence="5">
    <location>
        <position position="147"/>
    </location>
</feature>
<evidence type="ECO:0000313" key="9">
    <source>
        <dbReference type="EMBL" id="SFU41916.1"/>
    </source>
</evidence>
<evidence type="ECO:0000256" key="4">
    <source>
        <dbReference type="ARBA" id="ARBA00023235"/>
    </source>
</evidence>
<keyword evidence="4 7" id="KW-0413">Isomerase</keyword>
<dbReference type="GO" id="GO:0120159">
    <property type="term" value="F:rRNA pseudouridine synthase activity"/>
    <property type="evidence" value="ECO:0007669"/>
    <property type="project" value="UniProtKB-ARBA"/>
</dbReference>
<dbReference type="InterPro" id="IPR006224">
    <property type="entry name" value="PsdUridine_synth_RluA-like_CS"/>
</dbReference>
<dbReference type="InterPro" id="IPR036986">
    <property type="entry name" value="S4_RNA-bd_sf"/>
</dbReference>
<organism evidence="9 10">
    <name type="scientific">Eubacterium pyruvativorans</name>
    <dbReference type="NCBI Taxonomy" id="155865"/>
    <lineage>
        <taxon>Bacteria</taxon>
        <taxon>Bacillati</taxon>
        <taxon>Bacillota</taxon>
        <taxon>Clostridia</taxon>
        <taxon>Eubacteriales</taxon>
        <taxon>Eubacteriaceae</taxon>
        <taxon>Eubacterium</taxon>
    </lineage>
</organism>
<dbReference type="Proteomes" id="UP000198817">
    <property type="component" value="Unassembled WGS sequence"/>
</dbReference>
<dbReference type="PROSITE" id="PS01129">
    <property type="entry name" value="PSI_RLU"/>
    <property type="match status" value="1"/>
</dbReference>
<evidence type="ECO:0000256" key="1">
    <source>
        <dbReference type="ARBA" id="ARBA00000073"/>
    </source>
</evidence>
<dbReference type="SUPFAM" id="SSF55120">
    <property type="entry name" value="Pseudouridine synthase"/>
    <property type="match status" value="1"/>
</dbReference>
<dbReference type="FunFam" id="3.30.2350.10:FF:000006">
    <property type="entry name" value="Pseudouridine synthase"/>
    <property type="match status" value="1"/>
</dbReference>
<accession>A0A1I7G0T1</accession>
<dbReference type="InterPro" id="IPR020103">
    <property type="entry name" value="PsdUridine_synth_cat_dom_sf"/>
</dbReference>
<dbReference type="Pfam" id="PF01479">
    <property type="entry name" value="S4"/>
    <property type="match status" value="1"/>
</dbReference>
<dbReference type="EC" id="5.4.99.-" evidence="7"/>
<name>A0A1I7G0T1_9FIRM</name>
<dbReference type="InterPro" id="IPR006145">
    <property type="entry name" value="PsdUridine_synth_RsuA/RluA"/>
</dbReference>
<dbReference type="SUPFAM" id="SSF55174">
    <property type="entry name" value="Alpha-L RNA-binding motif"/>
    <property type="match status" value="1"/>
</dbReference>
<dbReference type="Gene3D" id="3.30.2350.10">
    <property type="entry name" value="Pseudouridine synthase"/>
    <property type="match status" value="1"/>
</dbReference>
<comment type="catalytic activity">
    <reaction evidence="1 7">
        <text>a uridine in RNA = a pseudouridine in RNA</text>
        <dbReference type="Rhea" id="RHEA:48348"/>
        <dbReference type="Rhea" id="RHEA-COMP:12068"/>
        <dbReference type="Rhea" id="RHEA-COMP:12069"/>
        <dbReference type="ChEBI" id="CHEBI:65314"/>
        <dbReference type="ChEBI" id="CHEBI:65315"/>
    </reaction>
</comment>
<dbReference type="PANTHER" id="PTHR21600:SF44">
    <property type="entry name" value="RIBOSOMAL LARGE SUBUNIT PSEUDOURIDINE SYNTHASE D"/>
    <property type="match status" value="1"/>
</dbReference>
<dbReference type="InterPro" id="IPR002942">
    <property type="entry name" value="S4_RNA-bd"/>
</dbReference>
<proteinExistence type="inferred from homology"/>
<dbReference type="PROSITE" id="PS50889">
    <property type="entry name" value="S4"/>
    <property type="match status" value="1"/>
</dbReference>
<evidence type="ECO:0000256" key="3">
    <source>
        <dbReference type="ARBA" id="ARBA00022884"/>
    </source>
</evidence>
<protein>
    <recommendedName>
        <fullName evidence="7">Pseudouridine synthase</fullName>
        <ecNumber evidence="7">5.4.99.-</ecNumber>
    </recommendedName>
</protein>
<dbReference type="SMART" id="SM00363">
    <property type="entry name" value="S4"/>
    <property type="match status" value="1"/>
</dbReference>
<gene>
    <name evidence="9" type="ORF">SAMN05216508_10468</name>
</gene>
<dbReference type="RefSeq" id="WP_090470328.1">
    <property type="nucleotide sequence ID" value="NZ_FOWF01000004.1"/>
</dbReference>
<dbReference type="AlphaFoldDB" id="A0A1I7G0T1"/>
<comment type="function">
    <text evidence="7">Responsible for synthesis of pseudouridine from uracil.</text>
</comment>
<keyword evidence="3 6" id="KW-0694">RNA-binding</keyword>
<dbReference type="GO" id="GO:0003723">
    <property type="term" value="F:RNA binding"/>
    <property type="evidence" value="ECO:0007669"/>
    <property type="project" value="UniProtKB-KW"/>
</dbReference>
<keyword evidence="10" id="KW-1185">Reference proteome</keyword>
<dbReference type="CDD" id="cd00165">
    <property type="entry name" value="S4"/>
    <property type="match status" value="1"/>
</dbReference>
<dbReference type="EMBL" id="FPBT01000004">
    <property type="protein sequence ID" value="SFU41916.1"/>
    <property type="molecule type" value="Genomic_DNA"/>
</dbReference>
<evidence type="ECO:0000256" key="7">
    <source>
        <dbReference type="RuleBase" id="RU362028"/>
    </source>
</evidence>
<dbReference type="OrthoDB" id="9807829at2"/>
<dbReference type="NCBIfam" id="TIGR00005">
    <property type="entry name" value="rluA_subfam"/>
    <property type="match status" value="1"/>
</dbReference>
<dbReference type="GO" id="GO:0000455">
    <property type="term" value="P:enzyme-directed rRNA pseudouridine synthesis"/>
    <property type="evidence" value="ECO:0007669"/>
    <property type="project" value="TreeGrafter"/>
</dbReference>
<reference evidence="9 10" key="1">
    <citation type="submission" date="2016-10" db="EMBL/GenBank/DDBJ databases">
        <authorList>
            <person name="de Groot N.N."/>
        </authorList>
    </citation>
    <scope>NUCLEOTIDE SEQUENCE [LARGE SCALE GENOMIC DNA]</scope>
    <source>
        <strain evidence="9 10">KHGC13</strain>
    </source>
</reference>
<evidence type="ECO:0000256" key="5">
    <source>
        <dbReference type="PIRSR" id="PIRSR606225-1"/>
    </source>
</evidence>
<comment type="similarity">
    <text evidence="2 7">Belongs to the pseudouridine synthase RluA family.</text>
</comment>
<dbReference type="InterPro" id="IPR050188">
    <property type="entry name" value="RluA_PseudoU_synthase"/>
</dbReference>
<dbReference type="Pfam" id="PF00849">
    <property type="entry name" value="PseudoU_synth_2"/>
    <property type="match status" value="1"/>
</dbReference>
<evidence type="ECO:0000313" key="10">
    <source>
        <dbReference type="Proteomes" id="UP000198817"/>
    </source>
</evidence>